<dbReference type="InterPro" id="IPR019888">
    <property type="entry name" value="Tscrpt_reg_AsnC-like"/>
</dbReference>
<dbReference type="PROSITE" id="PS50956">
    <property type="entry name" value="HTH_ASNC_2"/>
    <property type="match status" value="1"/>
</dbReference>
<evidence type="ECO:0000313" key="5">
    <source>
        <dbReference type="EMBL" id="KKN31007.1"/>
    </source>
</evidence>
<evidence type="ECO:0000256" key="3">
    <source>
        <dbReference type="ARBA" id="ARBA00023163"/>
    </source>
</evidence>
<sequence length="311" mass="35608">MTKKLLLTRKFIFLRIIMDEIDLIILKKLIENSRVTYRELGDLVDMSVSAVHKRIKKLESDEIIEAYIARPSAIALKYLSVLIFGTSNAKSVDTVSKELGQHESINFIGIAGAKSLIISAFLRNISELQELSIYASNTAQISDPIVGIVNEPYITTPEPLTSIDYKILKTLNRNSRKPVTDIADDVGLSTKTVRKRLDRMIENNLIDFGIEWTLKAENNLTTAFHIYLNEGTNLNTTIQYLYEKYSQNVTIIMSYSNIPNFLTMIIWTKTAQNSQKVQEELQTEGFRDIIPHIFLSSKYYNCWIDQLLRTK</sequence>
<keyword evidence="2" id="KW-0238">DNA-binding</keyword>
<name>A0A0F9Q1Y1_9ZZZZ</name>
<evidence type="ECO:0000256" key="2">
    <source>
        <dbReference type="ARBA" id="ARBA00023125"/>
    </source>
</evidence>
<feature type="domain" description="HTH asnC-type" evidence="4">
    <location>
        <begin position="18"/>
        <end position="87"/>
    </location>
</feature>
<dbReference type="InterPro" id="IPR036388">
    <property type="entry name" value="WH-like_DNA-bd_sf"/>
</dbReference>
<comment type="caution">
    <text evidence="5">The sequence shown here is derived from an EMBL/GenBank/DDBJ whole genome shotgun (WGS) entry which is preliminary data.</text>
</comment>
<dbReference type="GO" id="GO:0043200">
    <property type="term" value="P:response to amino acid"/>
    <property type="evidence" value="ECO:0007669"/>
    <property type="project" value="TreeGrafter"/>
</dbReference>
<dbReference type="InterPro" id="IPR000485">
    <property type="entry name" value="AsnC-type_HTH_dom"/>
</dbReference>
<accession>A0A0F9Q1Y1</accession>
<dbReference type="SUPFAM" id="SSF46785">
    <property type="entry name" value="Winged helix' DNA-binding domain"/>
    <property type="match status" value="2"/>
</dbReference>
<keyword evidence="3" id="KW-0804">Transcription</keyword>
<dbReference type="InterPro" id="IPR036390">
    <property type="entry name" value="WH_DNA-bd_sf"/>
</dbReference>
<dbReference type="AlphaFoldDB" id="A0A0F9Q1Y1"/>
<gene>
    <name evidence="5" type="ORF">LCGC14_0828360</name>
</gene>
<dbReference type="SMART" id="SM00344">
    <property type="entry name" value="HTH_ASNC"/>
    <property type="match status" value="1"/>
</dbReference>
<dbReference type="Gene3D" id="1.10.10.10">
    <property type="entry name" value="Winged helix-like DNA-binding domain superfamily/Winged helix DNA-binding domain"/>
    <property type="match status" value="2"/>
</dbReference>
<proteinExistence type="predicted"/>
<dbReference type="PRINTS" id="PR00033">
    <property type="entry name" value="HTHASNC"/>
</dbReference>
<protein>
    <recommendedName>
        <fullName evidence="4">HTH asnC-type domain-containing protein</fullName>
    </recommendedName>
</protein>
<dbReference type="PANTHER" id="PTHR30154">
    <property type="entry name" value="LEUCINE-RESPONSIVE REGULATORY PROTEIN"/>
    <property type="match status" value="1"/>
</dbReference>
<dbReference type="InterPro" id="IPR011991">
    <property type="entry name" value="ArsR-like_HTH"/>
</dbReference>
<reference evidence="5" key="1">
    <citation type="journal article" date="2015" name="Nature">
        <title>Complex archaea that bridge the gap between prokaryotes and eukaryotes.</title>
        <authorList>
            <person name="Spang A."/>
            <person name="Saw J.H."/>
            <person name="Jorgensen S.L."/>
            <person name="Zaremba-Niedzwiedzka K."/>
            <person name="Martijn J."/>
            <person name="Lind A.E."/>
            <person name="van Eijk R."/>
            <person name="Schleper C."/>
            <person name="Guy L."/>
            <person name="Ettema T.J."/>
        </authorList>
    </citation>
    <scope>NUCLEOTIDE SEQUENCE</scope>
</reference>
<organism evidence="5">
    <name type="scientific">marine sediment metagenome</name>
    <dbReference type="NCBI Taxonomy" id="412755"/>
    <lineage>
        <taxon>unclassified sequences</taxon>
        <taxon>metagenomes</taxon>
        <taxon>ecological metagenomes</taxon>
    </lineage>
</organism>
<dbReference type="Pfam" id="PF13412">
    <property type="entry name" value="HTH_24"/>
    <property type="match status" value="1"/>
</dbReference>
<evidence type="ECO:0000256" key="1">
    <source>
        <dbReference type="ARBA" id="ARBA00023015"/>
    </source>
</evidence>
<dbReference type="Pfam" id="PF13404">
    <property type="entry name" value="HTH_AsnC-type"/>
    <property type="match status" value="1"/>
</dbReference>
<dbReference type="CDD" id="cd00090">
    <property type="entry name" value="HTH_ARSR"/>
    <property type="match status" value="2"/>
</dbReference>
<dbReference type="PANTHER" id="PTHR30154:SF34">
    <property type="entry name" value="TRANSCRIPTIONAL REGULATOR AZLB"/>
    <property type="match status" value="1"/>
</dbReference>
<dbReference type="GO" id="GO:0005829">
    <property type="term" value="C:cytosol"/>
    <property type="evidence" value="ECO:0007669"/>
    <property type="project" value="TreeGrafter"/>
</dbReference>
<evidence type="ECO:0000259" key="4">
    <source>
        <dbReference type="PROSITE" id="PS50956"/>
    </source>
</evidence>
<dbReference type="EMBL" id="LAZR01002364">
    <property type="protein sequence ID" value="KKN31007.1"/>
    <property type="molecule type" value="Genomic_DNA"/>
</dbReference>
<keyword evidence="1" id="KW-0805">Transcription regulation</keyword>
<dbReference type="GO" id="GO:0043565">
    <property type="term" value="F:sequence-specific DNA binding"/>
    <property type="evidence" value="ECO:0007669"/>
    <property type="project" value="InterPro"/>
</dbReference>